<dbReference type="Proteomes" id="UP000824782">
    <property type="component" value="Unassembled WGS sequence"/>
</dbReference>
<keyword evidence="1" id="KW-0732">Signal</keyword>
<keyword evidence="3" id="KW-1185">Reference proteome</keyword>
<reference evidence="2" key="1">
    <citation type="thesis" date="2020" institute="ProQuest LLC" country="789 East Eisenhower Parkway, Ann Arbor, MI, USA">
        <title>Comparative Genomics and Chromosome Evolution.</title>
        <authorList>
            <person name="Mudd A.B."/>
        </authorList>
    </citation>
    <scope>NUCLEOTIDE SEQUENCE</scope>
    <source>
        <strain evidence="2">237g6f4</strain>
        <tissue evidence="2">Blood</tissue>
    </source>
</reference>
<feature type="chain" id="PRO_5043753584" description="Secreted protein" evidence="1">
    <location>
        <begin position="21"/>
        <end position="83"/>
    </location>
</feature>
<dbReference type="AlphaFoldDB" id="A0AAV7CUA3"/>
<name>A0AAV7CUA3_ENGPU</name>
<accession>A0AAV7CUA3</accession>
<evidence type="ECO:0000313" key="2">
    <source>
        <dbReference type="EMBL" id="KAG8588694.1"/>
    </source>
</evidence>
<evidence type="ECO:0008006" key="4">
    <source>
        <dbReference type="Google" id="ProtNLM"/>
    </source>
</evidence>
<evidence type="ECO:0000313" key="3">
    <source>
        <dbReference type="Proteomes" id="UP000824782"/>
    </source>
</evidence>
<dbReference type="EMBL" id="WNYA01000002">
    <property type="protein sequence ID" value="KAG8588694.1"/>
    <property type="molecule type" value="Genomic_DNA"/>
</dbReference>
<gene>
    <name evidence="2" type="ORF">GDO81_006064</name>
</gene>
<comment type="caution">
    <text evidence="2">The sequence shown here is derived from an EMBL/GenBank/DDBJ whole genome shotgun (WGS) entry which is preliminary data.</text>
</comment>
<proteinExistence type="predicted"/>
<organism evidence="2 3">
    <name type="scientific">Engystomops pustulosus</name>
    <name type="common">Tungara frog</name>
    <name type="synonym">Physalaemus pustulosus</name>
    <dbReference type="NCBI Taxonomy" id="76066"/>
    <lineage>
        <taxon>Eukaryota</taxon>
        <taxon>Metazoa</taxon>
        <taxon>Chordata</taxon>
        <taxon>Craniata</taxon>
        <taxon>Vertebrata</taxon>
        <taxon>Euteleostomi</taxon>
        <taxon>Amphibia</taxon>
        <taxon>Batrachia</taxon>
        <taxon>Anura</taxon>
        <taxon>Neobatrachia</taxon>
        <taxon>Hyloidea</taxon>
        <taxon>Leptodactylidae</taxon>
        <taxon>Leiuperinae</taxon>
        <taxon>Engystomops</taxon>
    </lineage>
</organism>
<evidence type="ECO:0000256" key="1">
    <source>
        <dbReference type="SAM" id="SignalP"/>
    </source>
</evidence>
<protein>
    <recommendedName>
        <fullName evidence="4">Secreted protein</fullName>
    </recommendedName>
</protein>
<sequence length="83" mass="8862">MSRGSLSLVFLLMVFTGVHASRTPPLSDLLPLLVNLACCASYRVYPPPPLLLPPLSRITPSPPAPCLLFLSLPPLLLSLNTAV</sequence>
<feature type="signal peptide" evidence="1">
    <location>
        <begin position="1"/>
        <end position="20"/>
    </location>
</feature>